<reference evidence="3" key="1">
    <citation type="submission" date="2016-10" db="EMBL/GenBank/DDBJ databases">
        <authorList>
            <person name="Varghese N."/>
            <person name="Submissions S."/>
        </authorList>
    </citation>
    <scope>NUCLEOTIDE SEQUENCE [LARGE SCALE GENOMIC DNA]</scope>
    <source>
        <strain evidence="3">DSM 25811 / CCM 8410 / LMG 26954 / E90</strain>
    </source>
</reference>
<evidence type="ECO:0000313" key="3">
    <source>
        <dbReference type="Proteomes" id="UP000198757"/>
    </source>
</evidence>
<dbReference type="RefSeq" id="WP_245729065.1">
    <property type="nucleotide sequence ID" value="NZ_FMZO01000001.1"/>
</dbReference>
<gene>
    <name evidence="2" type="ORF">SAMN04487894_101356</name>
</gene>
<protein>
    <submittedName>
        <fullName evidence="2">GntP family permease</fullName>
    </submittedName>
</protein>
<keyword evidence="3" id="KW-1185">Reference proteome</keyword>
<feature type="transmembrane region" description="Helical" evidence="1">
    <location>
        <begin position="6"/>
        <end position="27"/>
    </location>
</feature>
<dbReference type="GO" id="GO:0015128">
    <property type="term" value="F:gluconate transmembrane transporter activity"/>
    <property type="evidence" value="ECO:0007669"/>
    <property type="project" value="InterPro"/>
</dbReference>
<feature type="transmembrane region" description="Helical" evidence="1">
    <location>
        <begin position="64"/>
        <end position="82"/>
    </location>
</feature>
<name>A0A1G6IX56_NIADE</name>
<proteinExistence type="predicted"/>
<keyword evidence="1" id="KW-1133">Transmembrane helix</keyword>
<dbReference type="Pfam" id="PF02447">
    <property type="entry name" value="GntP_permease"/>
    <property type="match status" value="1"/>
</dbReference>
<sequence length="121" mass="12696">MPASPVFFIVLVLPAGIGLIILSSACYRVHPFFSLSPACFVTGSLGGLGTASLLSLMIEGFGKMMGSPGFIIVLGTALGFVLHANRATTAMANAIVKTDRQQTICLCHEPYRVYCGASDLL</sequence>
<evidence type="ECO:0000256" key="1">
    <source>
        <dbReference type="SAM" id="Phobius"/>
    </source>
</evidence>
<organism evidence="2 3">
    <name type="scientific">Niabella drilacis (strain DSM 25811 / CCM 8410 / CCUG 62505 / LMG 26954 / E90)</name>
    <dbReference type="NCBI Taxonomy" id="1285928"/>
    <lineage>
        <taxon>Bacteria</taxon>
        <taxon>Pseudomonadati</taxon>
        <taxon>Bacteroidota</taxon>
        <taxon>Chitinophagia</taxon>
        <taxon>Chitinophagales</taxon>
        <taxon>Chitinophagaceae</taxon>
        <taxon>Niabella</taxon>
    </lineage>
</organism>
<evidence type="ECO:0000313" key="2">
    <source>
        <dbReference type="EMBL" id="SDC11152.1"/>
    </source>
</evidence>
<accession>A0A1G6IX56</accession>
<keyword evidence="1" id="KW-0812">Transmembrane</keyword>
<feature type="transmembrane region" description="Helical" evidence="1">
    <location>
        <begin position="39"/>
        <end position="58"/>
    </location>
</feature>
<dbReference type="InterPro" id="IPR003474">
    <property type="entry name" value="Glcn_transporter"/>
</dbReference>
<dbReference type="EMBL" id="FMZO01000001">
    <property type="protein sequence ID" value="SDC11152.1"/>
    <property type="molecule type" value="Genomic_DNA"/>
</dbReference>
<dbReference type="STRING" id="1285928.SAMN04487894_101356"/>
<dbReference type="Proteomes" id="UP000198757">
    <property type="component" value="Unassembled WGS sequence"/>
</dbReference>
<keyword evidence="1" id="KW-0472">Membrane</keyword>
<dbReference type="AlphaFoldDB" id="A0A1G6IX56"/>
<dbReference type="GO" id="GO:0016020">
    <property type="term" value="C:membrane"/>
    <property type="evidence" value="ECO:0007669"/>
    <property type="project" value="InterPro"/>
</dbReference>